<organism evidence="1">
    <name type="scientific">viral metagenome</name>
    <dbReference type="NCBI Taxonomy" id="1070528"/>
    <lineage>
        <taxon>unclassified sequences</taxon>
        <taxon>metagenomes</taxon>
        <taxon>organismal metagenomes</taxon>
    </lineage>
</organism>
<evidence type="ECO:0000313" key="1">
    <source>
        <dbReference type="EMBL" id="QHT13966.1"/>
    </source>
</evidence>
<dbReference type="AlphaFoldDB" id="A0A6C0DAB4"/>
<proteinExistence type="predicted"/>
<protein>
    <submittedName>
        <fullName evidence="1">Uncharacterized protein</fullName>
    </submittedName>
</protein>
<dbReference type="EMBL" id="MN739577">
    <property type="protein sequence ID" value="QHT13966.1"/>
    <property type="molecule type" value="Genomic_DNA"/>
</dbReference>
<name>A0A6C0DAB4_9ZZZZ</name>
<reference evidence="1" key="1">
    <citation type="journal article" date="2020" name="Nature">
        <title>Giant virus diversity and host interactions through global metagenomics.</title>
        <authorList>
            <person name="Schulz F."/>
            <person name="Roux S."/>
            <person name="Paez-Espino D."/>
            <person name="Jungbluth S."/>
            <person name="Walsh D.A."/>
            <person name="Denef V.J."/>
            <person name="McMahon K.D."/>
            <person name="Konstantinidis K.T."/>
            <person name="Eloe-Fadrosh E.A."/>
            <person name="Kyrpides N.C."/>
            <person name="Woyke T."/>
        </authorList>
    </citation>
    <scope>NUCLEOTIDE SEQUENCE</scope>
    <source>
        <strain evidence="1">GVMAG-M-3300023174-134</strain>
    </source>
</reference>
<accession>A0A6C0DAB4</accession>
<sequence>MERLPIEIVKHIISYDKRFIIRHGKIIQINQIDKNDKRRDLLVGIKKINYNANDNSSYVYLNINSHKSFYIMYFDSNLELFTLCCDEKGNEEILE</sequence>